<protein>
    <submittedName>
        <fullName evidence="2">Uncharacterized protein</fullName>
    </submittedName>
</protein>
<feature type="transmembrane region" description="Helical" evidence="1">
    <location>
        <begin position="86"/>
        <end position="106"/>
    </location>
</feature>
<evidence type="ECO:0000313" key="2">
    <source>
        <dbReference type="EMBL" id="GLQ90835.1"/>
    </source>
</evidence>
<evidence type="ECO:0000313" key="3">
    <source>
        <dbReference type="Proteomes" id="UP001156627"/>
    </source>
</evidence>
<sequence>MSNYVCRYPDGPAGLALLIVRMSYAVVAFGIVATMPTGHVGGAFPYVASGLVALSLLIGLATRWAALLLGMAAAIDLAAAGPIQQLILTGHIGACALIVLIGPGAFSIDAKRHGRRVIHLNSNTPDRGADN</sequence>
<gene>
    <name evidence="2" type="ORF">GCM10007898_44110</name>
</gene>
<dbReference type="RefSeq" id="WP_284334252.1">
    <property type="nucleotide sequence ID" value="NZ_BSOA01000052.1"/>
</dbReference>
<accession>A0ABQ5XGK7</accession>
<keyword evidence="1" id="KW-0812">Transmembrane</keyword>
<proteinExistence type="predicted"/>
<name>A0ABQ5XGK7_9GAMM</name>
<keyword evidence="1" id="KW-1133">Transmembrane helix</keyword>
<feature type="transmembrane region" description="Helical" evidence="1">
    <location>
        <begin position="12"/>
        <end position="32"/>
    </location>
</feature>
<keyword evidence="1" id="KW-0472">Membrane</keyword>
<comment type="caution">
    <text evidence="2">The sequence shown here is derived from an EMBL/GenBank/DDBJ whole genome shotgun (WGS) entry which is preliminary data.</text>
</comment>
<reference evidence="3" key="1">
    <citation type="journal article" date="2019" name="Int. J. Syst. Evol. Microbiol.">
        <title>The Global Catalogue of Microorganisms (GCM) 10K type strain sequencing project: providing services to taxonomists for standard genome sequencing and annotation.</title>
        <authorList>
            <consortium name="The Broad Institute Genomics Platform"/>
            <consortium name="The Broad Institute Genome Sequencing Center for Infectious Disease"/>
            <person name="Wu L."/>
            <person name="Ma J."/>
        </authorList>
    </citation>
    <scope>NUCLEOTIDE SEQUENCE [LARGE SCALE GENOMIC DNA]</scope>
    <source>
        <strain evidence="3">NBRC 111981</strain>
    </source>
</reference>
<dbReference type="Proteomes" id="UP001156627">
    <property type="component" value="Unassembled WGS sequence"/>
</dbReference>
<keyword evidence="3" id="KW-1185">Reference proteome</keyword>
<feature type="transmembrane region" description="Helical" evidence="1">
    <location>
        <begin position="44"/>
        <end position="66"/>
    </location>
</feature>
<dbReference type="EMBL" id="BSOA01000052">
    <property type="protein sequence ID" value="GLQ90835.1"/>
    <property type="molecule type" value="Genomic_DNA"/>
</dbReference>
<organism evidence="2 3">
    <name type="scientific">Dyella flagellata</name>
    <dbReference type="NCBI Taxonomy" id="1867833"/>
    <lineage>
        <taxon>Bacteria</taxon>
        <taxon>Pseudomonadati</taxon>
        <taxon>Pseudomonadota</taxon>
        <taxon>Gammaproteobacteria</taxon>
        <taxon>Lysobacterales</taxon>
        <taxon>Rhodanobacteraceae</taxon>
        <taxon>Dyella</taxon>
    </lineage>
</organism>
<evidence type="ECO:0000256" key="1">
    <source>
        <dbReference type="SAM" id="Phobius"/>
    </source>
</evidence>